<keyword evidence="7" id="KW-1185">Reference proteome</keyword>
<evidence type="ECO:0000256" key="2">
    <source>
        <dbReference type="ARBA" id="ARBA00007525"/>
    </source>
</evidence>
<comment type="similarity">
    <text evidence="2">Belongs to the MAP7 family.</text>
</comment>
<dbReference type="InterPro" id="IPR051483">
    <property type="entry name" value="MAP7_domain-containing"/>
</dbReference>
<proteinExistence type="inferred from homology"/>
<dbReference type="PANTHER" id="PTHR15073">
    <property type="entry name" value="MICROTUBULE-ASSOCIATED PROTEIN"/>
    <property type="match status" value="1"/>
</dbReference>
<reference evidence="8" key="1">
    <citation type="submission" date="2025-08" db="UniProtKB">
        <authorList>
            <consortium name="RefSeq"/>
        </authorList>
    </citation>
    <scope>IDENTIFICATION</scope>
    <source>
        <tissue evidence="8">Whole organism</tissue>
    </source>
</reference>
<evidence type="ECO:0000256" key="3">
    <source>
        <dbReference type="ARBA" id="ARBA00022490"/>
    </source>
</evidence>
<feature type="compositionally biased region" description="Basic and acidic residues" evidence="6">
    <location>
        <begin position="61"/>
        <end position="70"/>
    </location>
</feature>
<feature type="compositionally biased region" description="Low complexity" evidence="6">
    <location>
        <begin position="609"/>
        <end position="622"/>
    </location>
</feature>
<feature type="compositionally biased region" description="Polar residues" evidence="6">
    <location>
        <begin position="1025"/>
        <end position="1043"/>
    </location>
</feature>
<feature type="compositionally biased region" description="Low complexity" evidence="6">
    <location>
        <begin position="1"/>
        <end position="13"/>
    </location>
</feature>
<dbReference type="GO" id="GO:0000226">
    <property type="term" value="P:microtubule cytoskeleton organization"/>
    <property type="evidence" value="ECO:0007669"/>
    <property type="project" value="InterPro"/>
</dbReference>
<feature type="compositionally biased region" description="Basic and acidic residues" evidence="6">
    <location>
        <begin position="958"/>
        <end position="1016"/>
    </location>
</feature>
<dbReference type="Pfam" id="PF05672">
    <property type="entry name" value="MAP7"/>
    <property type="match status" value="1"/>
</dbReference>
<feature type="compositionally biased region" description="Basic and acidic residues" evidence="6">
    <location>
        <begin position="898"/>
        <end position="950"/>
    </location>
</feature>
<dbReference type="Proteomes" id="UP000504606">
    <property type="component" value="Unplaced"/>
</dbReference>
<protein>
    <submittedName>
        <fullName evidence="8">MAP7 domain-containing protein 1 isoform X1</fullName>
    </submittedName>
</protein>
<dbReference type="PANTHER" id="PTHR15073:SF1">
    <property type="entry name" value="RETICULOCYTE-BINDING PROTEIN HOMOLOG 2A"/>
    <property type="match status" value="1"/>
</dbReference>
<feature type="region of interest" description="Disordered" evidence="6">
    <location>
        <begin position="540"/>
        <end position="773"/>
    </location>
</feature>
<keyword evidence="5" id="KW-0206">Cytoskeleton</keyword>
<evidence type="ECO:0000256" key="5">
    <source>
        <dbReference type="ARBA" id="ARBA00023212"/>
    </source>
</evidence>
<feature type="compositionally biased region" description="Low complexity" evidence="6">
    <location>
        <begin position="428"/>
        <end position="441"/>
    </location>
</feature>
<feature type="compositionally biased region" description="Basic and acidic residues" evidence="6">
    <location>
        <begin position="205"/>
        <end position="235"/>
    </location>
</feature>
<dbReference type="InterPro" id="IPR008604">
    <property type="entry name" value="MAP7_fam"/>
</dbReference>
<feature type="compositionally biased region" description="Low complexity" evidence="6">
    <location>
        <begin position="583"/>
        <end position="597"/>
    </location>
</feature>
<evidence type="ECO:0000313" key="7">
    <source>
        <dbReference type="Proteomes" id="UP000504606"/>
    </source>
</evidence>
<accession>A0A6J1S254</accession>
<organism evidence="7 8">
    <name type="scientific">Frankliniella occidentalis</name>
    <name type="common">Western flower thrips</name>
    <name type="synonym">Euthrips occidentalis</name>
    <dbReference type="NCBI Taxonomy" id="133901"/>
    <lineage>
        <taxon>Eukaryota</taxon>
        <taxon>Metazoa</taxon>
        <taxon>Ecdysozoa</taxon>
        <taxon>Arthropoda</taxon>
        <taxon>Hexapoda</taxon>
        <taxon>Insecta</taxon>
        <taxon>Pterygota</taxon>
        <taxon>Neoptera</taxon>
        <taxon>Paraneoptera</taxon>
        <taxon>Thysanoptera</taxon>
        <taxon>Terebrantia</taxon>
        <taxon>Thripoidea</taxon>
        <taxon>Thripidae</taxon>
        <taxon>Frankliniella</taxon>
    </lineage>
</organism>
<keyword evidence="4" id="KW-0175">Coiled coil</keyword>
<feature type="compositionally biased region" description="Polar residues" evidence="6">
    <location>
        <begin position="737"/>
        <end position="758"/>
    </location>
</feature>
<feature type="compositionally biased region" description="Basic and acidic residues" evidence="6">
    <location>
        <begin position="316"/>
        <end position="326"/>
    </location>
</feature>
<dbReference type="RefSeq" id="XP_026274698.1">
    <property type="nucleotide sequence ID" value="XM_026418913.2"/>
</dbReference>
<feature type="region of interest" description="Disordered" evidence="6">
    <location>
        <begin position="306"/>
        <end position="337"/>
    </location>
</feature>
<feature type="region of interest" description="Disordered" evidence="6">
    <location>
        <begin position="1"/>
        <end position="89"/>
    </location>
</feature>
<dbReference type="GeneID" id="113203952"/>
<feature type="compositionally biased region" description="Low complexity" evidence="6">
    <location>
        <begin position="687"/>
        <end position="703"/>
    </location>
</feature>
<evidence type="ECO:0000256" key="6">
    <source>
        <dbReference type="SAM" id="MobiDB-lite"/>
    </source>
</evidence>
<evidence type="ECO:0000256" key="1">
    <source>
        <dbReference type="ARBA" id="ARBA00004245"/>
    </source>
</evidence>
<feature type="region of interest" description="Disordered" evidence="6">
    <location>
        <begin position="898"/>
        <end position="1078"/>
    </location>
</feature>
<feature type="region of interest" description="Disordered" evidence="6">
    <location>
        <begin position="203"/>
        <end position="235"/>
    </location>
</feature>
<evidence type="ECO:0000256" key="4">
    <source>
        <dbReference type="ARBA" id="ARBA00023054"/>
    </source>
</evidence>
<feature type="compositionally biased region" description="Polar residues" evidence="6">
    <location>
        <begin position="1059"/>
        <end position="1078"/>
    </location>
</feature>
<dbReference type="OrthoDB" id="8197242at2759"/>
<feature type="region of interest" description="Disordered" evidence="6">
    <location>
        <begin position="102"/>
        <end position="130"/>
    </location>
</feature>
<keyword evidence="3" id="KW-0963">Cytoplasm</keyword>
<gene>
    <name evidence="8" type="primary">LOC113203952</name>
</gene>
<sequence length="1152" mass="124999">MGLGPDPLDSPLAAPSPPPGGSGPPQAHAPSGPTPPPRHIPHSTLDRIRGILVSSLPRENLGTHDDGLHVDDDDDDDDYLLGPPPVAPARRVTFRDTIAGATSDALNQRPGSATGGKPLAAKPGRRDPNSQTLHWFAHVGPDGDKQNIQVAVQEQANHNALPGGKENAALQREREERLRVLRDKQNEERQRKLEELKQQALAAQKFREQKEEERRRRIEDMRQRDGDRRHQVEERKRQIIEAEQERRTAILRKNQEREARIEMKRKNERSSIVFAFGSSTPRMLEPADTGGSYWATRRATSTTTLFSGAPLTLTRRGSERELDGSKKRATSASGLDRKPDIHDVLTWVEPLQHPNSIEIRAQICSLPNGGGVPGGAVTGLPHHHDDDQGAVSPDGVGSGYMTPRSATAARRKTDLIPTIPSPREGRDQGPPSSRQSRRPSGNAPNRAYSMSRLDQLSQPRKLLLPRPGAASPGAGPAAPERPERRRAGGGAGAKGTLSSAKSMGHLAGGRLSVAGAGAGPSAGGSRSAALARTDTSRSMTQLCVSSLSSLSPVPPPRMTRAERLRRRAREQAVKSQPLDTGTAGQALQAQPAQQQGLRSGETTPSRPLSAMSQQSMSSVSSSIGAPMRSKPVAAPRRPRPASIAVTGVTVDPPPRHSLSSEHKRQAAASAAAAVVTNGAGEKPPVPRHGSSSRKTSSDRMSASMYGAIPCSDSTSNPPKKPPKTVKASPRPTPKATPLQSPRTDNAPTLPQDSTPNQTKAPEPPLKAAPLSNDSVPIPAPSLVSLPVATTIQTSLAPTEMSTVQVQEASTPVPEPSAQSMLSAELTFHQMEQQHQEQIWEAQRQIDVSPVSAISAPISNDTSLSEAVDMTASMIAKQRITTEEEAKAALAERRRLAREQAEREAELERQRLEAERLAEEERLRQEEEEQRRFEEEQERLAAEARKSEEQRLLQAIQEAQKREEEERKRREEEAQQKAEKEEAEKKAKEEAEKQRKEMELKLKREEEERMERRKRVEAIMLRTRGKGTTPTSTPTRENGDLNQIENEEPQPAETIEDTKSVTSATTSSQSNGHSNGVDSIKQNNAANVLLDLSEHNSVSSSDLLGPLANEDCINSNINANNGLSNGPPPLIAAFNDSTLSKKQDSNVVTDLLS</sequence>
<dbReference type="GO" id="GO:0015630">
    <property type="term" value="C:microtubule cytoskeleton"/>
    <property type="evidence" value="ECO:0007669"/>
    <property type="project" value="InterPro"/>
</dbReference>
<feature type="compositionally biased region" description="Low complexity" evidence="6">
    <location>
        <begin position="465"/>
        <end position="478"/>
    </location>
</feature>
<feature type="region of interest" description="Disordered" evidence="6">
    <location>
        <begin position="374"/>
        <end position="451"/>
    </location>
</feature>
<comment type="subcellular location">
    <subcellularLocation>
        <location evidence="1">Cytoplasm</location>
        <location evidence="1">Cytoskeleton</location>
    </subcellularLocation>
</comment>
<name>A0A6J1S254_FRAOC</name>
<evidence type="ECO:0000313" key="8">
    <source>
        <dbReference type="RefSeq" id="XP_026274698.1"/>
    </source>
</evidence>
<dbReference type="KEGG" id="foc:113203952"/>
<feature type="region of interest" description="Disordered" evidence="6">
    <location>
        <begin position="463"/>
        <end position="502"/>
    </location>
</feature>
<dbReference type="AlphaFoldDB" id="A0A6J1S254"/>